<feature type="transmembrane region" description="Helical" evidence="1">
    <location>
        <begin position="12"/>
        <end position="29"/>
    </location>
</feature>
<feature type="transmembrane region" description="Helical" evidence="1">
    <location>
        <begin position="133"/>
        <end position="151"/>
    </location>
</feature>
<feature type="transmembrane region" description="Helical" evidence="1">
    <location>
        <begin position="107"/>
        <end position="126"/>
    </location>
</feature>
<dbReference type="AlphaFoldDB" id="A0A933L4Q6"/>
<evidence type="ECO:0000313" key="3">
    <source>
        <dbReference type="EMBL" id="MBI4922391.1"/>
    </source>
</evidence>
<feature type="transmembrane region" description="Helical" evidence="1">
    <location>
        <begin position="171"/>
        <end position="191"/>
    </location>
</feature>
<feature type="domain" description="Heparan-alpha-glucosaminide N-acetyltransferase catalytic" evidence="2">
    <location>
        <begin position="7"/>
        <end position="225"/>
    </location>
</feature>
<proteinExistence type="predicted"/>
<evidence type="ECO:0000313" key="4">
    <source>
        <dbReference type="Proteomes" id="UP000782610"/>
    </source>
</evidence>
<dbReference type="Pfam" id="PF07786">
    <property type="entry name" value="HGSNAT_cat"/>
    <property type="match status" value="1"/>
</dbReference>
<feature type="transmembrane region" description="Helical" evidence="1">
    <location>
        <begin position="84"/>
        <end position="101"/>
    </location>
</feature>
<sequence length="316" mass="34667">MSAARGRLQAIDTYRGLAILAMAAYHTAWDLTYTGLIETGIGVDPVWISAQRAILTSFLLLAGAGLVLGHAGGIDWRRFWRREAVLVLAALAVTAGTWFLFQDYFSYFGVLHAIAVTSLLALPFVVAPLWMGIAAAAIALVLPLAFSSEAFDPRWLNWIGFFRTTPETADLVPVFPWLGVVLIGVIGMRLLRDAPAFTWRSQNPAIRALAFTGRWSLVLYLVHQPLLFGLITPLANWVHSSEQTRLESFVQSCRASCALRQAQGEATEKFCTAYCSCALDLTVRDSLWDAIDASPRTAEQQGAVDRMGKLCTAMAR</sequence>
<reference evidence="3" key="1">
    <citation type="submission" date="2020-07" db="EMBL/GenBank/DDBJ databases">
        <title>Huge and variable diversity of episymbiotic CPR bacteria and DPANN archaea in groundwater ecosystems.</title>
        <authorList>
            <person name="He C.Y."/>
            <person name="Keren R."/>
            <person name="Whittaker M."/>
            <person name="Farag I.F."/>
            <person name="Doudna J."/>
            <person name="Cate J.H.D."/>
            <person name="Banfield J.F."/>
        </authorList>
    </citation>
    <scope>NUCLEOTIDE SEQUENCE</scope>
    <source>
        <strain evidence="3">NC_groundwater_1586_Pr3_B-0.1um_66_15</strain>
    </source>
</reference>
<feature type="transmembrane region" description="Helical" evidence="1">
    <location>
        <begin position="49"/>
        <end position="72"/>
    </location>
</feature>
<keyword evidence="1" id="KW-0472">Membrane</keyword>
<comment type="caution">
    <text evidence="3">The sequence shown here is derived from an EMBL/GenBank/DDBJ whole genome shotgun (WGS) entry which is preliminary data.</text>
</comment>
<keyword evidence="1" id="KW-0812">Transmembrane</keyword>
<dbReference type="EMBL" id="JACRAF010000031">
    <property type="protein sequence ID" value="MBI4922391.1"/>
    <property type="molecule type" value="Genomic_DNA"/>
</dbReference>
<evidence type="ECO:0000259" key="2">
    <source>
        <dbReference type="Pfam" id="PF07786"/>
    </source>
</evidence>
<organism evidence="3 4">
    <name type="scientific">Devosia nanyangense</name>
    <dbReference type="NCBI Taxonomy" id="1228055"/>
    <lineage>
        <taxon>Bacteria</taxon>
        <taxon>Pseudomonadati</taxon>
        <taxon>Pseudomonadota</taxon>
        <taxon>Alphaproteobacteria</taxon>
        <taxon>Hyphomicrobiales</taxon>
        <taxon>Devosiaceae</taxon>
        <taxon>Devosia</taxon>
    </lineage>
</organism>
<dbReference type="InterPro" id="IPR012429">
    <property type="entry name" value="HGSNAT_cat"/>
</dbReference>
<keyword evidence="1" id="KW-1133">Transmembrane helix</keyword>
<dbReference type="Proteomes" id="UP000782610">
    <property type="component" value="Unassembled WGS sequence"/>
</dbReference>
<protein>
    <submittedName>
        <fullName evidence="3">DUF1624 domain-containing protein</fullName>
    </submittedName>
</protein>
<evidence type="ECO:0000256" key="1">
    <source>
        <dbReference type="SAM" id="Phobius"/>
    </source>
</evidence>
<accession>A0A933L4Q6</accession>
<gene>
    <name evidence="3" type="ORF">HY834_11625</name>
</gene>
<name>A0A933L4Q6_9HYPH</name>